<dbReference type="RefSeq" id="WP_157719724.1">
    <property type="nucleotide sequence ID" value="NZ_LT629799.1"/>
</dbReference>
<proteinExistence type="predicted"/>
<protein>
    <submittedName>
        <fullName evidence="1">TIGR03089 family protein</fullName>
    </submittedName>
</protein>
<evidence type="ECO:0000313" key="1">
    <source>
        <dbReference type="EMBL" id="SDU81809.1"/>
    </source>
</evidence>
<reference evidence="2" key="1">
    <citation type="submission" date="2016-10" db="EMBL/GenBank/DDBJ databases">
        <authorList>
            <person name="Varghese N."/>
            <person name="Submissions S."/>
        </authorList>
    </citation>
    <scope>NUCLEOTIDE SEQUENCE [LARGE SCALE GENOMIC DNA]</scope>
    <source>
        <strain evidence="2">DSM 21743</strain>
    </source>
</reference>
<dbReference type="InterPro" id="IPR017523">
    <property type="entry name" value="Rv3268"/>
</dbReference>
<sequence length="236" mass="24452">MPLIADLLARRVRSDGSAPLVTCYDLGDGTRVELSATTTANWVAKTSNLLTDELLLEPGALVELDVAREHPGHWMTLVWALSCWQVGATVTLGRPDEAALLVTGPTPGAGTGGTEVVACSLHPLGLGIGDLPAGVVDFATEVRGQPDQWSGLPVTGDAPAWRDDTRSLTQQDLLAGDPADARRVLVTAGGAWETVRDALVVPLRDGGSSVVVSGTPDPARVAGIAATERVDVVLPS</sequence>
<dbReference type="NCBIfam" id="TIGR03089">
    <property type="entry name" value="TIGR03089 family protein"/>
    <property type="match status" value="1"/>
</dbReference>
<dbReference type="Proteomes" id="UP000198825">
    <property type="component" value="Chromosome I"/>
</dbReference>
<dbReference type="OrthoDB" id="3396763at2"/>
<gene>
    <name evidence="1" type="ORF">SAMN04488544_0452</name>
</gene>
<dbReference type="AlphaFoldDB" id="A0A1H2LLL3"/>
<keyword evidence="2" id="KW-1185">Reference proteome</keyword>
<name>A0A1H2LLL3_9ACTN</name>
<dbReference type="STRING" id="546874.SAMN04488544_0452"/>
<dbReference type="EMBL" id="LT629799">
    <property type="protein sequence ID" value="SDU81809.1"/>
    <property type="molecule type" value="Genomic_DNA"/>
</dbReference>
<organism evidence="1 2">
    <name type="scientific">Microlunatus sagamiharensis</name>
    <dbReference type="NCBI Taxonomy" id="546874"/>
    <lineage>
        <taxon>Bacteria</taxon>
        <taxon>Bacillati</taxon>
        <taxon>Actinomycetota</taxon>
        <taxon>Actinomycetes</taxon>
        <taxon>Propionibacteriales</taxon>
        <taxon>Propionibacteriaceae</taxon>
        <taxon>Microlunatus</taxon>
    </lineage>
</organism>
<evidence type="ECO:0000313" key="2">
    <source>
        <dbReference type="Proteomes" id="UP000198825"/>
    </source>
</evidence>
<dbReference type="SUPFAM" id="SSF56801">
    <property type="entry name" value="Acetyl-CoA synthetase-like"/>
    <property type="match status" value="1"/>
</dbReference>
<accession>A0A1H2LLL3</accession>